<sequence>MPLPLTGVRGTATVATATTSIAMKTAAEPAVILAGKRSSASPFPEDGVSYPTEDGNPDRAADGAGEQVRPGDDTALIPSDDGSAGAKGGYSHQSHSEADDEASDHETVIGSVC</sequence>
<evidence type="ECO:0000256" key="1">
    <source>
        <dbReference type="SAM" id="MobiDB-lite"/>
    </source>
</evidence>
<evidence type="ECO:0000313" key="2">
    <source>
        <dbReference type="EMBL" id="SOE61363.1"/>
    </source>
</evidence>
<keyword evidence="3" id="KW-1185">Reference proteome</keyword>
<feature type="region of interest" description="Disordered" evidence="1">
    <location>
        <begin position="35"/>
        <end position="113"/>
    </location>
</feature>
<reference evidence="2 3" key="1">
    <citation type="submission" date="2017-09" db="EMBL/GenBank/DDBJ databases">
        <authorList>
            <person name="Ehlers B."/>
            <person name="Leendertz F.H."/>
        </authorList>
    </citation>
    <scope>NUCLEOTIDE SEQUENCE [LARGE SCALE GENOMIC DNA]</scope>
    <source>
        <strain evidence="2 3">CGMCC 1.05381</strain>
    </source>
</reference>
<dbReference type="RefSeq" id="WP_143544649.1">
    <property type="nucleotide sequence ID" value="NZ_BMLC01000001.1"/>
</dbReference>
<dbReference type="EMBL" id="OCST01000002">
    <property type="protein sequence ID" value="SOE61363.1"/>
    <property type="molecule type" value="Genomic_DNA"/>
</dbReference>
<gene>
    <name evidence="2" type="ORF">SAMN06296378_1252</name>
</gene>
<name>A0A2C8ZB44_9MICO</name>
<proteinExistence type="predicted"/>
<evidence type="ECO:0000313" key="3">
    <source>
        <dbReference type="Proteomes" id="UP000219440"/>
    </source>
</evidence>
<protein>
    <submittedName>
        <fullName evidence="2">Uncharacterized protein</fullName>
    </submittedName>
</protein>
<dbReference type="Proteomes" id="UP000219440">
    <property type="component" value="Unassembled WGS sequence"/>
</dbReference>
<accession>A0A2C8ZB44</accession>
<organism evidence="2 3">
    <name type="scientific">Salinibacterium xinjiangense</name>
    <dbReference type="NCBI Taxonomy" id="386302"/>
    <lineage>
        <taxon>Bacteria</taxon>
        <taxon>Bacillati</taxon>
        <taxon>Actinomycetota</taxon>
        <taxon>Actinomycetes</taxon>
        <taxon>Micrococcales</taxon>
        <taxon>Microbacteriaceae</taxon>
        <taxon>Salinibacterium</taxon>
    </lineage>
</organism>
<dbReference type="AlphaFoldDB" id="A0A2C8ZB44"/>